<accession>A0A5N7B825</accession>
<organism evidence="2 3">
    <name type="scientific">Aspergillus bertholletiae</name>
    <dbReference type="NCBI Taxonomy" id="1226010"/>
    <lineage>
        <taxon>Eukaryota</taxon>
        <taxon>Fungi</taxon>
        <taxon>Dikarya</taxon>
        <taxon>Ascomycota</taxon>
        <taxon>Pezizomycotina</taxon>
        <taxon>Eurotiomycetes</taxon>
        <taxon>Eurotiomycetidae</taxon>
        <taxon>Eurotiales</taxon>
        <taxon>Aspergillaceae</taxon>
        <taxon>Aspergillus</taxon>
        <taxon>Aspergillus subgen. Circumdati</taxon>
    </lineage>
</organism>
<dbReference type="OrthoDB" id="10521010at2759"/>
<evidence type="ECO:0000313" key="2">
    <source>
        <dbReference type="EMBL" id="KAE8377906.1"/>
    </source>
</evidence>
<protein>
    <recommendedName>
        <fullName evidence="4">Secreted protein</fullName>
    </recommendedName>
</protein>
<evidence type="ECO:0008006" key="4">
    <source>
        <dbReference type="Google" id="ProtNLM"/>
    </source>
</evidence>
<feature type="signal peptide" evidence="1">
    <location>
        <begin position="1"/>
        <end position="20"/>
    </location>
</feature>
<evidence type="ECO:0000313" key="3">
    <source>
        <dbReference type="Proteomes" id="UP000326198"/>
    </source>
</evidence>
<keyword evidence="3" id="KW-1185">Reference proteome</keyword>
<dbReference type="EMBL" id="ML736216">
    <property type="protein sequence ID" value="KAE8377906.1"/>
    <property type="molecule type" value="Genomic_DNA"/>
</dbReference>
<feature type="chain" id="PRO_5024803450" description="Secreted protein" evidence="1">
    <location>
        <begin position="21"/>
        <end position="72"/>
    </location>
</feature>
<keyword evidence="1" id="KW-0732">Signal</keyword>
<gene>
    <name evidence="2" type="ORF">BDV26DRAFT_201678</name>
</gene>
<reference evidence="2 3" key="1">
    <citation type="submission" date="2019-04" db="EMBL/GenBank/DDBJ databases">
        <title>Friends and foes A comparative genomics studyof 23 Aspergillus species from section Flavi.</title>
        <authorList>
            <consortium name="DOE Joint Genome Institute"/>
            <person name="Kjaerbolling I."/>
            <person name="Vesth T."/>
            <person name="Frisvad J.C."/>
            <person name="Nybo J.L."/>
            <person name="Theobald S."/>
            <person name="Kildgaard S."/>
            <person name="Isbrandt T."/>
            <person name="Kuo A."/>
            <person name="Sato A."/>
            <person name="Lyhne E.K."/>
            <person name="Kogle M.E."/>
            <person name="Wiebenga A."/>
            <person name="Kun R.S."/>
            <person name="Lubbers R.J."/>
            <person name="Makela M.R."/>
            <person name="Barry K."/>
            <person name="Chovatia M."/>
            <person name="Clum A."/>
            <person name="Daum C."/>
            <person name="Haridas S."/>
            <person name="He G."/>
            <person name="LaButti K."/>
            <person name="Lipzen A."/>
            <person name="Mondo S."/>
            <person name="Riley R."/>
            <person name="Salamov A."/>
            <person name="Simmons B.A."/>
            <person name="Magnuson J.K."/>
            <person name="Henrissat B."/>
            <person name="Mortensen U.H."/>
            <person name="Larsen T.O."/>
            <person name="Devries R.P."/>
            <person name="Grigoriev I.V."/>
            <person name="Machida M."/>
            <person name="Baker S.E."/>
            <person name="Andersen M.R."/>
        </authorList>
    </citation>
    <scope>NUCLEOTIDE SEQUENCE [LARGE SCALE GENOMIC DNA]</scope>
    <source>
        <strain evidence="2 3">IBT 29228</strain>
    </source>
</reference>
<evidence type="ECO:0000256" key="1">
    <source>
        <dbReference type="SAM" id="SignalP"/>
    </source>
</evidence>
<proteinExistence type="predicted"/>
<dbReference type="Proteomes" id="UP000326198">
    <property type="component" value="Unassembled WGS sequence"/>
</dbReference>
<sequence>MPSSLCLRLLVFSFPPLFLPLNNFYSLSSTHTRPICLSSFRPSNYSLFTFHNNSGSIWLNRMVMFLDDEAGE</sequence>
<name>A0A5N7B825_9EURO</name>
<dbReference type="AlphaFoldDB" id="A0A5N7B825"/>